<dbReference type="PANTHER" id="PTHR43194:SF2">
    <property type="entry name" value="PEROXISOMAL MEMBRANE PROTEIN LPX1"/>
    <property type="match status" value="1"/>
</dbReference>
<reference evidence="3" key="1">
    <citation type="journal article" date="2019" name="Int. J. Syst. Evol. Microbiol.">
        <title>The Global Catalogue of Microorganisms (GCM) 10K type strain sequencing project: providing services to taxonomists for standard genome sequencing and annotation.</title>
        <authorList>
            <consortium name="The Broad Institute Genomics Platform"/>
            <consortium name="The Broad Institute Genome Sequencing Center for Infectious Disease"/>
            <person name="Wu L."/>
            <person name="Ma J."/>
        </authorList>
    </citation>
    <scope>NUCLEOTIDE SEQUENCE [LARGE SCALE GENOMIC DNA]</scope>
    <source>
        <strain evidence="3">JCM 9381</strain>
    </source>
</reference>
<dbReference type="EMBL" id="BAAAUW010000015">
    <property type="protein sequence ID" value="GAA3264817.1"/>
    <property type="molecule type" value="Genomic_DNA"/>
</dbReference>
<dbReference type="InterPro" id="IPR050228">
    <property type="entry name" value="Carboxylesterase_BioH"/>
</dbReference>
<organism evidence="2 3">
    <name type="scientific">Streptomyces labedae</name>
    <dbReference type="NCBI Taxonomy" id="285569"/>
    <lineage>
        <taxon>Bacteria</taxon>
        <taxon>Bacillati</taxon>
        <taxon>Actinomycetota</taxon>
        <taxon>Actinomycetes</taxon>
        <taxon>Kitasatosporales</taxon>
        <taxon>Streptomycetaceae</taxon>
        <taxon>Streptomyces</taxon>
    </lineage>
</organism>
<keyword evidence="3" id="KW-1185">Reference proteome</keyword>
<evidence type="ECO:0000313" key="2">
    <source>
        <dbReference type="EMBL" id="GAA3264817.1"/>
    </source>
</evidence>
<proteinExistence type="predicted"/>
<name>A0ABP6QZE9_9ACTN</name>
<protein>
    <submittedName>
        <fullName evidence="2">Alpha/beta hydrolase</fullName>
    </submittedName>
</protein>
<dbReference type="Gene3D" id="3.40.50.1820">
    <property type="entry name" value="alpha/beta hydrolase"/>
    <property type="match status" value="1"/>
</dbReference>
<evidence type="ECO:0000313" key="3">
    <source>
        <dbReference type="Proteomes" id="UP001500728"/>
    </source>
</evidence>
<gene>
    <name evidence="2" type="ORF">GCM10010469_34770</name>
</gene>
<accession>A0ABP6QZE9</accession>
<dbReference type="GO" id="GO:0016787">
    <property type="term" value="F:hydrolase activity"/>
    <property type="evidence" value="ECO:0007669"/>
    <property type="project" value="UniProtKB-KW"/>
</dbReference>
<feature type="domain" description="AB hydrolase-1" evidence="1">
    <location>
        <begin position="27"/>
        <end position="251"/>
    </location>
</feature>
<dbReference type="InterPro" id="IPR000073">
    <property type="entry name" value="AB_hydrolase_1"/>
</dbReference>
<comment type="caution">
    <text evidence="2">The sequence shown here is derived from an EMBL/GenBank/DDBJ whole genome shotgun (WGS) entry which is preliminary data.</text>
</comment>
<dbReference type="Pfam" id="PF12697">
    <property type="entry name" value="Abhydrolase_6"/>
    <property type="match status" value="1"/>
</dbReference>
<sequence length="262" mass="29136">MVIDSRQVDGIFVEHVAPEGAPKGPPVVFVHGGSHGSWLWEQWLPYFAAAGRHSYAFSWYNHTNSRNLPKDEFVQRSMLDVTRELRTVISHVGETPVLVAHSMGAAAVQKYAEQFPVAAQVLLAPVPSQHTAGAPLPLEVDLSEPFPPMPYEMAVEWFFAGCSDDDARRYYSLMPDESPKAVWEAAQRGAAIALNRTQISGPALMVAGGRDIVSPADLVRRHADHFGADYLFLPDRAHSLILEPRWTEVADRVLSWLDRSVW</sequence>
<dbReference type="Proteomes" id="UP001500728">
    <property type="component" value="Unassembled WGS sequence"/>
</dbReference>
<dbReference type="PANTHER" id="PTHR43194">
    <property type="entry name" value="HYDROLASE ALPHA/BETA FOLD FAMILY"/>
    <property type="match status" value="1"/>
</dbReference>
<dbReference type="RefSeq" id="WP_246539071.1">
    <property type="nucleotide sequence ID" value="NZ_BAAAUW010000015.1"/>
</dbReference>
<dbReference type="SUPFAM" id="SSF53474">
    <property type="entry name" value="alpha/beta-Hydrolases"/>
    <property type="match status" value="1"/>
</dbReference>
<evidence type="ECO:0000259" key="1">
    <source>
        <dbReference type="Pfam" id="PF12697"/>
    </source>
</evidence>
<dbReference type="InterPro" id="IPR029058">
    <property type="entry name" value="AB_hydrolase_fold"/>
</dbReference>
<keyword evidence="2" id="KW-0378">Hydrolase</keyword>